<dbReference type="GO" id="GO:1903640">
    <property type="term" value="P:negative regulation of gastrin-induced gastric acid secretion"/>
    <property type="evidence" value="ECO:0007669"/>
    <property type="project" value="TreeGrafter"/>
</dbReference>
<dbReference type="Proteomes" id="UP000314987">
    <property type="component" value="Unassembled WGS sequence"/>
</dbReference>
<evidence type="ECO:0000256" key="5">
    <source>
        <dbReference type="ARBA" id="ARBA00022702"/>
    </source>
</evidence>
<evidence type="ECO:0000313" key="10">
    <source>
        <dbReference type="Ensembl" id="ENSVURP00010006561.1"/>
    </source>
</evidence>
<dbReference type="PROSITE" id="PS51257">
    <property type="entry name" value="PROKAR_LIPOPROTEIN"/>
    <property type="match status" value="1"/>
</dbReference>
<dbReference type="SMART" id="SM00070">
    <property type="entry name" value="GLUCA"/>
    <property type="match status" value="2"/>
</dbReference>
<comment type="subcellular location">
    <subcellularLocation>
        <location evidence="1">Secreted</location>
    </subcellularLocation>
</comment>
<dbReference type="GO" id="GO:0005615">
    <property type="term" value="C:extracellular space"/>
    <property type="evidence" value="ECO:0007669"/>
    <property type="project" value="TreeGrafter"/>
</dbReference>
<dbReference type="GeneTree" id="ENSGT01020000232939"/>
<dbReference type="GO" id="GO:0090274">
    <property type="term" value="P:positive regulation of somatostatin secretion"/>
    <property type="evidence" value="ECO:0007669"/>
    <property type="project" value="TreeGrafter"/>
</dbReference>
<dbReference type="Pfam" id="PF00123">
    <property type="entry name" value="Hormone_2"/>
    <property type="match status" value="1"/>
</dbReference>
<dbReference type="OMA" id="PCALLYE"/>
<dbReference type="CTD" id="6343"/>
<evidence type="ECO:0000259" key="9">
    <source>
        <dbReference type="SMART" id="SM00070"/>
    </source>
</evidence>
<dbReference type="InterPro" id="IPR000532">
    <property type="entry name" value="Glucagon_GIP_secretin_VIP"/>
</dbReference>
<evidence type="ECO:0000256" key="3">
    <source>
        <dbReference type="ARBA" id="ARBA00015460"/>
    </source>
</evidence>
<dbReference type="PANTHER" id="PTHR17378">
    <property type="entry name" value="SECRETIN"/>
    <property type="match status" value="1"/>
</dbReference>
<dbReference type="STRING" id="29139.ENSVURP00010006561"/>
<feature type="chain" id="PRO_5021190733" description="Secretin" evidence="8">
    <location>
        <begin position="22"/>
        <end position="182"/>
    </location>
</feature>
<evidence type="ECO:0000256" key="4">
    <source>
        <dbReference type="ARBA" id="ARBA00022525"/>
    </source>
</evidence>
<comment type="similarity">
    <text evidence="2">Belongs to the glucagon family.</text>
</comment>
<keyword evidence="4" id="KW-0964">Secreted</keyword>
<evidence type="ECO:0000256" key="6">
    <source>
        <dbReference type="ARBA" id="ARBA00022815"/>
    </source>
</evidence>
<gene>
    <name evidence="10" type="primary">SCT</name>
</gene>
<dbReference type="GO" id="GO:0007420">
    <property type="term" value="P:brain development"/>
    <property type="evidence" value="ECO:0007669"/>
    <property type="project" value="TreeGrafter"/>
</dbReference>
<dbReference type="PANTHER" id="PTHR17378:SF1">
    <property type="entry name" value="SECRETIN"/>
    <property type="match status" value="1"/>
</dbReference>
<organism evidence="10 11">
    <name type="scientific">Vombatus ursinus</name>
    <name type="common">Common wombat</name>
    <dbReference type="NCBI Taxonomy" id="29139"/>
    <lineage>
        <taxon>Eukaryota</taxon>
        <taxon>Metazoa</taxon>
        <taxon>Chordata</taxon>
        <taxon>Craniata</taxon>
        <taxon>Vertebrata</taxon>
        <taxon>Euteleostomi</taxon>
        <taxon>Mammalia</taxon>
        <taxon>Metatheria</taxon>
        <taxon>Diprotodontia</taxon>
        <taxon>Vombatidae</taxon>
        <taxon>Vombatus</taxon>
    </lineage>
</organism>
<dbReference type="OrthoDB" id="9417777at2759"/>
<evidence type="ECO:0000256" key="1">
    <source>
        <dbReference type="ARBA" id="ARBA00004613"/>
    </source>
</evidence>
<evidence type="ECO:0000256" key="2">
    <source>
        <dbReference type="ARBA" id="ARBA00008369"/>
    </source>
</evidence>
<evidence type="ECO:0000256" key="7">
    <source>
        <dbReference type="SAM" id="MobiDB-lite"/>
    </source>
</evidence>
<dbReference type="GO" id="GO:0005179">
    <property type="term" value="F:hormone activity"/>
    <property type="evidence" value="ECO:0007669"/>
    <property type="project" value="UniProtKB-KW"/>
</dbReference>
<dbReference type="Ensembl" id="ENSVURT00010007414.1">
    <property type="protein sequence ID" value="ENSVURP00010006561.1"/>
    <property type="gene ID" value="ENSVURG00010005091.1"/>
</dbReference>
<evidence type="ECO:0000313" key="11">
    <source>
        <dbReference type="Proteomes" id="UP000314987"/>
    </source>
</evidence>
<dbReference type="RefSeq" id="XP_027715948.1">
    <property type="nucleotide sequence ID" value="XM_027860147.1"/>
</dbReference>
<keyword evidence="5" id="KW-0372">Hormone</keyword>
<accession>A0A4X2K900</accession>
<feature type="region of interest" description="Disordered" evidence="7">
    <location>
        <begin position="93"/>
        <end position="116"/>
    </location>
</feature>
<reference evidence="10" key="3">
    <citation type="submission" date="2025-09" db="UniProtKB">
        <authorList>
            <consortium name="Ensembl"/>
        </authorList>
    </citation>
    <scope>IDENTIFICATION</scope>
</reference>
<keyword evidence="6" id="KW-0027">Amidation</keyword>
<reference evidence="10" key="2">
    <citation type="submission" date="2025-08" db="UniProtKB">
        <authorList>
            <consortium name="Ensembl"/>
        </authorList>
    </citation>
    <scope>IDENTIFICATION</scope>
</reference>
<feature type="signal peptide" evidence="8">
    <location>
        <begin position="1"/>
        <end position="21"/>
    </location>
</feature>
<reference evidence="11" key="1">
    <citation type="submission" date="2018-12" db="EMBL/GenBank/DDBJ databases">
        <authorList>
            <person name="Yazar S."/>
        </authorList>
    </citation>
    <scope>NUCLEOTIDE SEQUENCE [LARGE SCALE GENOMIC DNA]</scope>
</reference>
<evidence type="ECO:0000256" key="8">
    <source>
        <dbReference type="SAM" id="SignalP"/>
    </source>
</evidence>
<dbReference type="GO" id="GO:0090187">
    <property type="term" value="P:positive regulation of pancreatic juice secretion"/>
    <property type="evidence" value="ECO:0007669"/>
    <property type="project" value="TreeGrafter"/>
</dbReference>
<dbReference type="AlphaFoldDB" id="A0A4X2K900"/>
<proteinExistence type="inferred from homology"/>
<dbReference type="InterPro" id="IPR015675">
    <property type="entry name" value="Prosecretin"/>
</dbReference>
<sequence>MARGIGALAILAAFLIQGCSSLPAPQRAQRHMEGAFTSELSRLRESAFVQSLVRALVGLGPRTQRHSDGTFTSELSKIRGTAQVHRLIQQLVGKRRSVRAPEKATGRSSRGGNAPLAPSWEDSLGLKWLRLCLAQDGAVLRGSSPGSPCALLYEVIPWPEAEPERKGAVEWEGTQSQRNWSL</sequence>
<protein>
    <recommendedName>
        <fullName evidence="3">Secretin</fullName>
    </recommendedName>
</protein>
<feature type="domain" description="Glucagon / GIP / secretin / VIP family" evidence="9">
    <location>
        <begin position="31"/>
        <end position="57"/>
    </location>
</feature>
<dbReference type="GeneID" id="114041614"/>
<keyword evidence="11" id="KW-1185">Reference proteome</keyword>
<keyword evidence="8" id="KW-0732">Signal</keyword>
<name>A0A4X2K900_VOMUR</name>
<feature type="domain" description="Glucagon / GIP / secretin / VIP family" evidence="9">
    <location>
        <begin position="66"/>
        <end position="92"/>
    </location>
</feature>